<evidence type="ECO:0000313" key="4">
    <source>
        <dbReference type="Proteomes" id="UP000092598"/>
    </source>
</evidence>
<dbReference type="RefSeq" id="WP_067435840.1">
    <property type="nucleotide sequence ID" value="NZ_CP016438.1"/>
</dbReference>
<protein>
    <submittedName>
        <fullName evidence="3">Uncharacterized protein</fullName>
    </submittedName>
</protein>
<dbReference type="KEGG" id="sls:SLINC_4155"/>
<keyword evidence="2" id="KW-0732">Signal</keyword>
<dbReference type="SUPFAM" id="SSF49319">
    <property type="entry name" value="Actinoxanthin-like"/>
    <property type="match status" value="1"/>
</dbReference>
<evidence type="ECO:0000256" key="1">
    <source>
        <dbReference type="SAM" id="MobiDB-lite"/>
    </source>
</evidence>
<organism evidence="3 4">
    <name type="scientific">Streptomyces lincolnensis</name>
    <dbReference type="NCBI Taxonomy" id="1915"/>
    <lineage>
        <taxon>Bacteria</taxon>
        <taxon>Bacillati</taxon>
        <taxon>Actinomycetota</taxon>
        <taxon>Actinomycetes</taxon>
        <taxon>Kitasatosporales</taxon>
        <taxon>Streptomycetaceae</taxon>
        <taxon>Streptomyces</taxon>
    </lineage>
</organism>
<feature type="region of interest" description="Disordered" evidence="1">
    <location>
        <begin position="104"/>
        <end position="133"/>
    </location>
</feature>
<accession>A0A1B1MCN0</accession>
<reference evidence="3 4" key="1">
    <citation type="submission" date="2016-07" db="EMBL/GenBank/DDBJ databases">
        <title>Enhancement of antibiotic productionsby engineered nitrateutilization in actinobacteria.</title>
        <authorList>
            <person name="Meng S.C."/>
        </authorList>
    </citation>
    <scope>NUCLEOTIDE SEQUENCE [LARGE SCALE GENOMIC DNA]</scope>
    <source>
        <strain evidence="3 4">NRRL 2936</strain>
    </source>
</reference>
<evidence type="ECO:0000256" key="2">
    <source>
        <dbReference type="SAM" id="SignalP"/>
    </source>
</evidence>
<dbReference type="Gene3D" id="2.60.40.230">
    <property type="entry name" value="Neocarzinostatin-like"/>
    <property type="match status" value="1"/>
</dbReference>
<evidence type="ECO:0000313" key="3">
    <source>
        <dbReference type="EMBL" id="ANS66379.1"/>
    </source>
</evidence>
<gene>
    <name evidence="3" type="ORF">SLINC_4155</name>
</gene>
<dbReference type="Proteomes" id="UP000092598">
    <property type="component" value="Chromosome"/>
</dbReference>
<dbReference type="AlphaFoldDB" id="A0A1B1MCN0"/>
<dbReference type="STRING" id="1915.SLINC_4155"/>
<feature type="signal peptide" evidence="2">
    <location>
        <begin position="1"/>
        <end position="26"/>
    </location>
</feature>
<feature type="compositionally biased region" description="Basic and acidic residues" evidence="1">
    <location>
        <begin position="112"/>
        <end position="122"/>
    </location>
</feature>
<dbReference type="OrthoDB" id="4175021at2"/>
<dbReference type="EMBL" id="CP016438">
    <property type="protein sequence ID" value="ANS66379.1"/>
    <property type="molecule type" value="Genomic_DNA"/>
</dbReference>
<feature type="chain" id="PRO_5043635359" evidence="2">
    <location>
        <begin position="27"/>
        <end position="197"/>
    </location>
</feature>
<sequence>MKPPTIAVSAATALVAVLPLAGTSGAVPFGGHDHRGHDHRVVTTAADETFHLRLKVGPTVLPASGGTVEVKGAGYNRAQGIFLAFCAIPEGVVVGDPTTYKTLPGPCLPGRENQDGSSRRITDSGTGTPGITLPYEKGGKFRTTLEHVRPQIADGVVCDVTVRCAVVTRADFTATNDRLYDLYVPVHFAPAVANGKH</sequence>
<name>A0A1B1MCN0_STRLN</name>
<proteinExistence type="predicted"/>
<keyword evidence="4" id="KW-1185">Reference proteome</keyword>
<dbReference type="InterPro" id="IPR027273">
    <property type="entry name" value="Neocarzinostatin-like"/>
</dbReference>